<dbReference type="GO" id="GO:0005506">
    <property type="term" value="F:iron ion binding"/>
    <property type="evidence" value="ECO:0007669"/>
    <property type="project" value="InterPro"/>
</dbReference>
<evidence type="ECO:0000256" key="1">
    <source>
        <dbReference type="ARBA" id="ARBA00006420"/>
    </source>
</evidence>
<dbReference type="PANTHER" id="PTHR11178">
    <property type="entry name" value="IRON-SULFUR CLUSTER SCAFFOLD PROTEIN NFU-RELATED"/>
    <property type="match status" value="1"/>
</dbReference>
<proteinExistence type="inferred from homology"/>
<dbReference type="Gene3D" id="3.30.300.130">
    <property type="entry name" value="Fe-S cluster assembly (FSCA)"/>
    <property type="match status" value="1"/>
</dbReference>
<dbReference type="HOGENOM" id="CLU_060555_4_3_7"/>
<accession>I4CB61</accession>
<dbReference type="InterPro" id="IPR034904">
    <property type="entry name" value="FSCA_dom_sf"/>
</dbReference>
<dbReference type="KEGG" id="dti:Desti_4165"/>
<dbReference type="OrthoDB" id="9796965at2"/>
<dbReference type="PANTHER" id="PTHR11178:SF25">
    <property type="entry name" value="NIFU-LIKE PROTEIN 3, CHLOROPLASTIC"/>
    <property type="match status" value="1"/>
</dbReference>
<reference evidence="4" key="1">
    <citation type="submission" date="2012-06" db="EMBL/GenBank/DDBJ databases">
        <title>Complete sequence of chromosome of Desulfomonile tiedjei DSM 6799.</title>
        <authorList>
            <person name="Lucas S."/>
            <person name="Copeland A."/>
            <person name="Lapidus A."/>
            <person name="Glavina del Rio T."/>
            <person name="Dalin E."/>
            <person name="Tice H."/>
            <person name="Bruce D."/>
            <person name="Goodwin L."/>
            <person name="Pitluck S."/>
            <person name="Peters L."/>
            <person name="Ovchinnikova G."/>
            <person name="Zeytun A."/>
            <person name="Lu M."/>
            <person name="Kyrpides N."/>
            <person name="Mavromatis K."/>
            <person name="Ivanova N."/>
            <person name="Brettin T."/>
            <person name="Detter J.C."/>
            <person name="Han C."/>
            <person name="Larimer F."/>
            <person name="Land M."/>
            <person name="Hauser L."/>
            <person name="Markowitz V."/>
            <person name="Cheng J.-F."/>
            <person name="Hugenholtz P."/>
            <person name="Woyke T."/>
            <person name="Wu D."/>
            <person name="Spring S."/>
            <person name="Schroeder M."/>
            <person name="Brambilla E."/>
            <person name="Klenk H.-P."/>
            <person name="Eisen J.A."/>
        </authorList>
    </citation>
    <scope>NUCLEOTIDE SEQUENCE [LARGE SCALE GENOMIC DNA]</scope>
    <source>
        <strain evidence="4">ATCC 49306 / DSM 6799 / DCB-1</strain>
    </source>
</reference>
<dbReference type="eggNOG" id="COG0694">
    <property type="taxonomic scope" value="Bacteria"/>
</dbReference>
<dbReference type="Pfam" id="PF01106">
    <property type="entry name" value="NifU"/>
    <property type="match status" value="1"/>
</dbReference>
<sequence length="73" mass="7860">MREEIQAALDLVRPQLQADGGDAEIVDVTPEGIVKLRLKGACGGCPMSQMTLKMGIERILKERVPAVKSVEAV</sequence>
<evidence type="ECO:0000313" key="4">
    <source>
        <dbReference type="Proteomes" id="UP000006055"/>
    </source>
</evidence>
<comment type="similarity">
    <text evidence="1">Belongs to the NifU family.</text>
</comment>
<dbReference type="RefSeq" id="WP_014811925.1">
    <property type="nucleotide sequence ID" value="NC_018025.1"/>
</dbReference>
<protein>
    <submittedName>
        <fullName evidence="3">Thioredoxin-like protein</fullName>
    </submittedName>
</protein>
<dbReference type="GO" id="GO:0016226">
    <property type="term" value="P:iron-sulfur cluster assembly"/>
    <property type="evidence" value="ECO:0007669"/>
    <property type="project" value="InterPro"/>
</dbReference>
<dbReference type="AlphaFoldDB" id="I4CB61"/>
<evidence type="ECO:0000313" key="3">
    <source>
        <dbReference type="EMBL" id="AFM26802.1"/>
    </source>
</evidence>
<keyword evidence="4" id="KW-1185">Reference proteome</keyword>
<gene>
    <name evidence="3" type="ordered locus">Desti_4165</name>
</gene>
<evidence type="ECO:0000259" key="2">
    <source>
        <dbReference type="Pfam" id="PF01106"/>
    </source>
</evidence>
<dbReference type="SUPFAM" id="SSF117916">
    <property type="entry name" value="Fe-S cluster assembly (FSCA) domain-like"/>
    <property type="match status" value="1"/>
</dbReference>
<dbReference type="STRING" id="706587.Desti_4165"/>
<dbReference type="EMBL" id="CP003360">
    <property type="protein sequence ID" value="AFM26802.1"/>
    <property type="molecule type" value="Genomic_DNA"/>
</dbReference>
<feature type="domain" description="NIF system FeS cluster assembly NifU C-terminal" evidence="2">
    <location>
        <begin position="5"/>
        <end position="71"/>
    </location>
</feature>
<dbReference type="GO" id="GO:0051536">
    <property type="term" value="F:iron-sulfur cluster binding"/>
    <property type="evidence" value="ECO:0007669"/>
    <property type="project" value="InterPro"/>
</dbReference>
<dbReference type="PATRIC" id="fig|706587.4.peg.4722"/>
<dbReference type="Proteomes" id="UP000006055">
    <property type="component" value="Chromosome"/>
</dbReference>
<dbReference type="InterPro" id="IPR001075">
    <property type="entry name" value="NIF_FeS_clus_asmbl_NifU_C"/>
</dbReference>
<name>I4CB61_DESTA</name>
<organism evidence="3 4">
    <name type="scientific">Desulfomonile tiedjei (strain ATCC 49306 / DSM 6799 / DCB-1)</name>
    <dbReference type="NCBI Taxonomy" id="706587"/>
    <lineage>
        <taxon>Bacteria</taxon>
        <taxon>Pseudomonadati</taxon>
        <taxon>Thermodesulfobacteriota</taxon>
        <taxon>Desulfomonilia</taxon>
        <taxon>Desulfomonilales</taxon>
        <taxon>Desulfomonilaceae</taxon>
        <taxon>Desulfomonile</taxon>
    </lineage>
</organism>